<proteinExistence type="predicted"/>
<evidence type="ECO:0000313" key="4">
    <source>
        <dbReference type="Proteomes" id="UP000050501"/>
    </source>
</evidence>
<dbReference type="OrthoDB" id="165666at2"/>
<evidence type="ECO:0000256" key="2">
    <source>
        <dbReference type="SAM" id="Phobius"/>
    </source>
</evidence>
<dbReference type="STRING" id="229921.ADN01_03055"/>
<protein>
    <submittedName>
        <fullName evidence="3">Uncharacterized protein</fullName>
    </submittedName>
</protein>
<reference evidence="3 4" key="1">
    <citation type="submission" date="2015-07" db="EMBL/GenBank/DDBJ databases">
        <title>Genome sequence of Levilinea saccharolytica DSM 16555.</title>
        <authorList>
            <person name="Hemp J."/>
            <person name="Ward L.M."/>
            <person name="Pace L.A."/>
            <person name="Fischer W.W."/>
        </authorList>
    </citation>
    <scope>NUCLEOTIDE SEQUENCE [LARGE SCALE GENOMIC DNA]</scope>
    <source>
        <strain evidence="3 4">KIBI-1</strain>
    </source>
</reference>
<evidence type="ECO:0000256" key="1">
    <source>
        <dbReference type="SAM" id="MobiDB-lite"/>
    </source>
</evidence>
<feature type="region of interest" description="Disordered" evidence="1">
    <location>
        <begin position="109"/>
        <end position="182"/>
    </location>
</feature>
<name>A0A0P6YZN0_9CHLR</name>
<keyword evidence="4" id="KW-1185">Reference proteome</keyword>
<keyword evidence="2" id="KW-0812">Transmembrane</keyword>
<dbReference type="AlphaFoldDB" id="A0A0P6YZN0"/>
<dbReference type="EMBL" id="LGCM01000014">
    <property type="protein sequence ID" value="KPL89868.1"/>
    <property type="molecule type" value="Genomic_DNA"/>
</dbReference>
<keyword evidence="2" id="KW-1133">Transmembrane helix</keyword>
<dbReference type="Proteomes" id="UP000050501">
    <property type="component" value="Unassembled WGS sequence"/>
</dbReference>
<feature type="compositionally biased region" description="Pro residues" evidence="1">
    <location>
        <begin position="148"/>
        <end position="168"/>
    </location>
</feature>
<dbReference type="RefSeq" id="WP_062416965.1">
    <property type="nucleotide sequence ID" value="NZ_DF967974.1"/>
</dbReference>
<sequence>MDERRGPWYLLTGLLMGLALGLLYAWFLDPVQYANTSPDALRPEFKDQYRILIAQAYPYSGDLGRARGRLALLKDDRPSFELGAQAQRILAAGGSVDTARALARLSSDLNLPEGSLPPQTSAGTPAANDPALPPTATLSPDEQIQTPTPAPSPTRPQPPTFTPRPSPTRQPTQDAPFRLDDQQVVCDPQRPARLLAVETLDGGGNPLAGVRIQITWEGGENAFFTGLYPEISPGYADFVMQPDVTYTLRAGEGGELVEGLSATPCKDAEGKAYLGGWKLVFVLP</sequence>
<feature type="transmembrane region" description="Helical" evidence="2">
    <location>
        <begin position="7"/>
        <end position="27"/>
    </location>
</feature>
<comment type="caution">
    <text evidence="3">The sequence shown here is derived from an EMBL/GenBank/DDBJ whole genome shotgun (WGS) entry which is preliminary data.</text>
</comment>
<gene>
    <name evidence="3" type="ORF">ADN01_03055</name>
</gene>
<evidence type="ECO:0000313" key="3">
    <source>
        <dbReference type="EMBL" id="KPL89868.1"/>
    </source>
</evidence>
<organism evidence="3 4">
    <name type="scientific">Levilinea saccharolytica</name>
    <dbReference type="NCBI Taxonomy" id="229921"/>
    <lineage>
        <taxon>Bacteria</taxon>
        <taxon>Bacillati</taxon>
        <taxon>Chloroflexota</taxon>
        <taxon>Anaerolineae</taxon>
        <taxon>Anaerolineales</taxon>
        <taxon>Anaerolineaceae</taxon>
        <taxon>Levilinea</taxon>
    </lineage>
</organism>
<keyword evidence="2" id="KW-0472">Membrane</keyword>
<accession>A0A0P6YZN0</accession>